<comment type="caution">
    <text evidence="2">The sequence shown here is derived from an EMBL/GenBank/DDBJ whole genome shotgun (WGS) entry which is preliminary data.</text>
</comment>
<name>A0A151B7B9_9CLOT</name>
<dbReference type="Proteomes" id="UP000075531">
    <property type="component" value="Unassembled WGS sequence"/>
</dbReference>
<feature type="transmembrane region" description="Helical" evidence="1">
    <location>
        <begin position="40"/>
        <end position="61"/>
    </location>
</feature>
<accession>A0A151B7B9</accession>
<protein>
    <submittedName>
        <fullName evidence="2">Uncharacterized protein</fullName>
    </submittedName>
</protein>
<evidence type="ECO:0000313" key="3">
    <source>
        <dbReference type="Proteomes" id="UP000075531"/>
    </source>
</evidence>
<keyword evidence="3" id="KW-1185">Reference proteome</keyword>
<keyword evidence="1" id="KW-1133">Transmembrane helix</keyword>
<dbReference type="AlphaFoldDB" id="A0A151B7B9"/>
<sequence>MKKVYIVFSYIITFLMFLSIHVCVATYILKTFFSTFYLEFNYTVNLLLLIYGLVVSLYITYKFYTPSTNHLFRHDNYLN</sequence>
<organism evidence="2 3">
    <name type="scientific">Clostridium tepidiprofundi DSM 19306</name>
    <dbReference type="NCBI Taxonomy" id="1121338"/>
    <lineage>
        <taxon>Bacteria</taxon>
        <taxon>Bacillati</taxon>
        <taxon>Bacillota</taxon>
        <taxon>Clostridia</taxon>
        <taxon>Eubacteriales</taxon>
        <taxon>Clostridiaceae</taxon>
        <taxon>Clostridium</taxon>
    </lineage>
</organism>
<dbReference type="EMBL" id="LTBA01000001">
    <property type="protein sequence ID" value="KYH35815.1"/>
    <property type="molecule type" value="Genomic_DNA"/>
</dbReference>
<evidence type="ECO:0000256" key="1">
    <source>
        <dbReference type="SAM" id="Phobius"/>
    </source>
</evidence>
<evidence type="ECO:0000313" key="2">
    <source>
        <dbReference type="EMBL" id="KYH35815.1"/>
    </source>
</evidence>
<feature type="transmembrane region" description="Helical" evidence="1">
    <location>
        <begin position="7"/>
        <end position="28"/>
    </location>
</feature>
<proteinExistence type="predicted"/>
<keyword evidence="1" id="KW-0812">Transmembrane</keyword>
<keyword evidence="1" id="KW-0472">Membrane</keyword>
<reference evidence="2 3" key="1">
    <citation type="submission" date="2016-02" db="EMBL/GenBank/DDBJ databases">
        <title>Genome sequence of Clostridium tepidiprofundi DSM 19306.</title>
        <authorList>
            <person name="Poehlein A."/>
            <person name="Daniel R."/>
        </authorList>
    </citation>
    <scope>NUCLEOTIDE SEQUENCE [LARGE SCALE GENOMIC DNA]</scope>
    <source>
        <strain evidence="2 3">DSM 19306</strain>
    </source>
</reference>
<gene>
    <name evidence="2" type="ORF">CLTEP_02080</name>
</gene>